<dbReference type="PROSITE" id="PS50109">
    <property type="entry name" value="HIS_KIN"/>
    <property type="match status" value="1"/>
</dbReference>
<reference evidence="13" key="1">
    <citation type="journal article" date="2019" name="Int. J. Syst. Evol. Microbiol.">
        <title>The Global Catalogue of Microorganisms (GCM) 10K type strain sequencing project: providing services to taxonomists for standard genome sequencing and annotation.</title>
        <authorList>
            <consortium name="The Broad Institute Genomics Platform"/>
            <consortium name="The Broad Institute Genome Sequencing Center for Infectious Disease"/>
            <person name="Wu L."/>
            <person name="Ma J."/>
        </authorList>
    </citation>
    <scope>NUCLEOTIDE SEQUENCE [LARGE SCALE GENOMIC DNA]</scope>
    <source>
        <strain evidence="13">JCM 16956</strain>
    </source>
</reference>
<keyword evidence="10" id="KW-1133">Transmembrane helix</keyword>
<dbReference type="SMART" id="SM00387">
    <property type="entry name" value="HATPase_c"/>
    <property type="match status" value="1"/>
</dbReference>
<dbReference type="InterPro" id="IPR050482">
    <property type="entry name" value="Sensor_HK_TwoCompSys"/>
</dbReference>
<dbReference type="SUPFAM" id="SSF55874">
    <property type="entry name" value="ATPase domain of HSP90 chaperone/DNA topoisomerase II/histidine kinase"/>
    <property type="match status" value="1"/>
</dbReference>
<comment type="caution">
    <text evidence="12">The sequence shown here is derived from an EMBL/GenBank/DDBJ whole genome shotgun (WGS) entry which is preliminary data.</text>
</comment>
<keyword evidence="7" id="KW-0067">ATP-binding</keyword>
<dbReference type="EMBL" id="BAABAJ010000001">
    <property type="protein sequence ID" value="GAA3897939.1"/>
    <property type="molecule type" value="Genomic_DNA"/>
</dbReference>
<dbReference type="Gene3D" id="1.20.5.1930">
    <property type="match status" value="1"/>
</dbReference>
<evidence type="ECO:0000256" key="2">
    <source>
        <dbReference type="ARBA" id="ARBA00012438"/>
    </source>
</evidence>
<sequence>MQEGRGRTLSDPLVVDSALACVLAAVTIVYARQGYEAQYRAEGWPPFGALACALSLAVNLPLALRRRAPHVAFTASCGALLTYTAGGFQPSVNLWAPLLACYSVLAARPARQAAWTAALTAGAWVASGLAARLSLEMSLAQAVIGVGIVWAYAGANRRLAQRNARLAALAQQRREQELRARHALTEERLRIARELHDVVAHHLSALAVQAGLADFVFDSDPAAARSAVVSIGTSTRQALDEMRGLLQVLRADNTLIDNDQLYHPSPGLQRLDELVERTRAAGLHVTAAVTGPARPLPSGVDLCAFRILQEALTNAVKHAGRGAHVDVDVAYGRDHLTGRVSDEGRGTPPADVPSNGLGLIGMRERARLCGGSLRAGPRAEGGFEVSFTIPLAPMTTSGDG</sequence>
<evidence type="ECO:0000256" key="1">
    <source>
        <dbReference type="ARBA" id="ARBA00000085"/>
    </source>
</evidence>
<dbReference type="InterPro" id="IPR005467">
    <property type="entry name" value="His_kinase_dom"/>
</dbReference>
<dbReference type="Gene3D" id="3.30.565.10">
    <property type="entry name" value="Histidine kinase-like ATPase, C-terminal domain"/>
    <property type="match status" value="1"/>
</dbReference>
<keyword evidence="8" id="KW-0902">Two-component regulatory system</keyword>
<proteinExistence type="predicted"/>
<evidence type="ECO:0000256" key="5">
    <source>
        <dbReference type="ARBA" id="ARBA00022741"/>
    </source>
</evidence>
<evidence type="ECO:0000256" key="7">
    <source>
        <dbReference type="ARBA" id="ARBA00022840"/>
    </source>
</evidence>
<keyword evidence="6 12" id="KW-0418">Kinase</keyword>
<keyword evidence="3" id="KW-0597">Phosphoprotein</keyword>
<feature type="domain" description="Histidine kinase" evidence="11">
    <location>
        <begin position="306"/>
        <end position="393"/>
    </location>
</feature>
<dbReference type="CDD" id="cd16917">
    <property type="entry name" value="HATPase_UhpB-NarQ-NarX-like"/>
    <property type="match status" value="1"/>
</dbReference>
<evidence type="ECO:0000256" key="10">
    <source>
        <dbReference type="SAM" id="Phobius"/>
    </source>
</evidence>
<dbReference type="Pfam" id="PF02518">
    <property type="entry name" value="HATPase_c"/>
    <property type="match status" value="1"/>
</dbReference>
<evidence type="ECO:0000259" key="11">
    <source>
        <dbReference type="PROSITE" id="PS50109"/>
    </source>
</evidence>
<organism evidence="12 13">
    <name type="scientific">Streptomyces gulbargensis</name>
    <dbReference type="NCBI Taxonomy" id="364901"/>
    <lineage>
        <taxon>Bacteria</taxon>
        <taxon>Bacillati</taxon>
        <taxon>Actinomycetota</taxon>
        <taxon>Actinomycetes</taxon>
        <taxon>Kitasatosporales</taxon>
        <taxon>Streptomycetaceae</taxon>
        <taxon>Streptomyces</taxon>
    </lineage>
</organism>
<gene>
    <name evidence="12" type="ORF">GCM10022244_05330</name>
</gene>
<evidence type="ECO:0000256" key="8">
    <source>
        <dbReference type="ARBA" id="ARBA00023012"/>
    </source>
</evidence>
<dbReference type="Proteomes" id="UP001501000">
    <property type="component" value="Unassembled WGS sequence"/>
</dbReference>
<dbReference type="Pfam" id="PF07730">
    <property type="entry name" value="HisKA_3"/>
    <property type="match status" value="1"/>
</dbReference>
<evidence type="ECO:0000256" key="9">
    <source>
        <dbReference type="SAM" id="MobiDB-lite"/>
    </source>
</evidence>
<dbReference type="EC" id="2.7.13.3" evidence="2"/>
<feature type="transmembrane region" description="Helical" evidence="10">
    <location>
        <begin position="12"/>
        <end position="31"/>
    </location>
</feature>
<name>A0ABP7LC76_9ACTN</name>
<dbReference type="PANTHER" id="PTHR24421">
    <property type="entry name" value="NITRATE/NITRITE SENSOR PROTEIN NARX-RELATED"/>
    <property type="match status" value="1"/>
</dbReference>
<feature type="region of interest" description="Disordered" evidence="9">
    <location>
        <begin position="338"/>
        <end position="357"/>
    </location>
</feature>
<dbReference type="InterPro" id="IPR003594">
    <property type="entry name" value="HATPase_dom"/>
</dbReference>
<comment type="catalytic activity">
    <reaction evidence="1">
        <text>ATP + protein L-histidine = ADP + protein N-phospho-L-histidine.</text>
        <dbReference type="EC" id="2.7.13.3"/>
    </reaction>
</comment>
<dbReference type="RefSeq" id="WP_345278336.1">
    <property type="nucleotide sequence ID" value="NZ_BAABAJ010000001.1"/>
</dbReference>
<keyword evidence="13" id="KW-1185">Reference proteome</keyword>
<keyword evidence="4" id="KW-0808">Transferase</keyword>
<dbReference type="InterPro" id="IPR036890">
    <property type="entry name" value="HATPase_C_sf"/>
</dbReference>
<evidence type="ECO:0000256" key="4">
    <source>
        <dbReference type="ARBA" id="ARBA00022679"/>
    </source>
</evidence>
<feature type="transmembrane region" description="Helical" evidence="10">
    <location>
        <begin position="43"/>
        <end position="64"/>
    </location>
</feature>
<evidence type="ECO:0000313" key="12">
    <source>
        <dbReference type="EMBL" id="GAA3897939.1"/>
    </source>
</evidence>
<protein>
    <recommendedName>
        <fullName evidence="2">histidine kinase</fullName>
        <ecNumber evidence="2">2.7.13.3</ecNumber>
    </recommendedName>
</protein>
<dbReference type="InterPro" id="IPR055558">
    <property type="entry name" value="DUF7134"/>
</dbReference>
<evidence type="ECO:0000256" key="3">
    <source>
        <dbReference type="ARBA" id="ARBA00022553"/>
    </source>
</evidence>
<dbReference type="PANTHER" id="PTHR24421:SF10">
    <property type="entry name" value="NITRATE_NITRITE SENSOR PROTEIN NARQ"/>
    <property type="match status" value="1"/>
</dbReference>
<evidence type="ECO:0000313" key="13">
    <source>
        <dbReference type="Proteomes" id="UP001501000"/>
    </source>
</evidence>
<feature type="transmembrane region" description="Helical" evidence="10">
    <location>
        <begin position="137"/>
        <end position="155"/>
    </location>
</feature>
<dbReference type="InterPro" id="IPR011712">
    <property type="entry name" value="Sig_transdc_His_kin_sub3_dim/P"/>
</dbReference>
<accession>A0ABP7LC76</accession>
<dbReference type="GO" id="GO:0016301">
    <property type="term" value="F:kinase activity"/>
    <property type="evidence" value="ECO:0007669"/>
    <property type="project" value="UniProtKB-KW"/>
</dbReference>
<keyword evidence="5" id="KW-0547">Nucleotide-binding</keyword>
<keyword evidence="10" id="KW-0812">Transmembrane</keyword>
<keyword evidence="10" id="KW-0472">Membrane</keyword>
<evidence type="ECO:0000256" key="6">
    <source>
        <dbReference type="ARBA" id="ARBA00022777"/>
    </source>
</evidence>
<dbReference type="Pfam" id="PF23539">
    <property type="entry name" value="DUF7134"/>
    <property type="match status" value="1"/>
</dbReference>